<dbReference type="AlphaFoldDB" id="A0AAE9I2U9"/>
<dbReference type="RefSeq" id="WP_250025163.1">
    <property type="nucleotide sequence ID" value="NZ_CP097330.1"/>
</dbReference>
<reference evidence="1" key="2">
    <citation type="submission" date="2022-05" db="EMBL/GenBank/DDBJ databases">
        <authorList>
            <person name="Kunte H.-J."/>
        </authorList>
    </citation>
    <scope>NUCLEOTIDE SEQUENCE</scope>
    <source>
        <strain evidence="1">G5</strain>
    </source>
</reference>
<name>A0AAE9I2U9_9BURK</name>
<gene>
    <name evidence="1" type="ORF">M5D45_05445</name>
</gene>
<accession>A0AAE9I2U9</accession>
<dbReference type="EMBL" id="CP097330">
    <property type="protein sequence ID" value="URF05266.1"/>
    <property type="molecule type" value="Genomic_DNA"/>
</dbReference>
<evidence type="ECO:0000313" key="1">
    <source>
        <dbReference type="EMBL" id="URF05266.1"/>
    </source>
</evidence>
<organism evidence="1 2">
    <name type="scientific">Cupriavidus campinensis</name>
    <dbReference type="NCBI Taxonomy" id="151783"/>
    <lineage>
        <taxon>Bacteria</taxon>
        <taxon>Pseudomonadati</taxon>
        <taxon>Pseudomonadota</taxon>
        <taxon>Betaproteobacteria</taxon>
        <taxon>Burkholderiales</taxon>
        <taxon>Burkholderiaceae</taxon>
        <taxon>Cupriavidus</taxon>
    </lineage>
</organism>
<proteinExistence type="predicted"/>
<reference evidence="1" key="1">
    <citation type="journal article" date="2022" name="Microbiol. Resour. Announc.">
        <title>Genome Sequence of Cupriavidus campinensis Strain G5, a Member of a Bacterial Consortium Capable of Polyethylene Degradation.</title>
        <authorList>
            <person name="Schneider B."/>
            <person name="Pfeiffer F."/>
            <person name="Dyall-Smith M."/>
            <person name="Kunte H.J."/>
        </authorList>
    </citation>
    <scope>NUCLEOTIDE SEQUENCE</scope>
    <source>
        <strain evidence="1">G5</strain>
    </source>
</reference>
<protein>
    <submittedName>
        <fullName evidence="1">Uncharacterized protein</fullName>
    </submittedName>
</protein>
<evidence type="ECO:0000313" key="2">
    <source>
        <dbReference type="Proteomes" id="UP001056132"/>
    </source>
</evidence>
<dbReference type="KEGG" id="ccam:M5D45_05445"/>
<sequence length="70" mass="7575">MKGQAYRFPPTDIGSEAQTWDRAVARLLGPVVVPADRERRRSDALALAAAALRAAEADDLTAQAQQRITV</sequence>
<dbReference type="Proteomes" id="UP001056132">
    <property type="component" value="Chromosome 1"/>
</dbReference>